<dbReference type="GO" id="GO:0080120">
    <property type="term" value="P:CAAX-box protein maturation"/>
    <property type="evidence" value="ECO:0007669"/>
    <property type="project" value="UniProtKB-ARBA"/>
</dbReference>
<dbReference type="InterPro" id="IPR003675">
    <property type="entry name" value="Rce1/LyrA-like_dom"/>
</dbReference>
<feature type="domain" description="CAAX prenyl protease 2/Lysostaphin resistance protein A-like" evidence="2">
    <location>
        <begin position="82"/>
        <end position="169"/>
    </location>
</feature>
<dbReference type="PANTHER" id="PTHR36435">
    <property type="entry name" value="SLR1288 PROTEIN"/>
    <property type="match status" value="1"/>
</dbReference>
<feature type="transmembrane region" description="Helical" evidence="1">
    <location>
        <begin position="75"/>
        <end position="96"/>
    </location>
</feature>
<keyword evidence="1" id="KW-1133">Transmembrane helix</keyword>
<evidence type="ECO:0000313" key="4">
    <source>
        <dbReference type="Proteomes" id="UP000216024"/>
    </source>
</evidence>
<dbReference type="Pfam" id="PF02517">
    <property type="entry name" value="Rce1-like"/>
    <property type="match status" value="1"/>
</dbReference>
<dbReference type="AlphaFoldDB" id="A0A267MBB9"/>
<feature type="transmembrane region" description="Helical" evidence="1">
    <location>
        <begin position="134"/>
        <end position="151"/>
    </location>
</feature>
<dbReference type="Proteomes" id="UP000216024">
    <property type="component" value="Unassembled WGS sequence"/>
</dbReference>
<keyword evidence="4" id="KW-1185">Reference proteome</keyword>
<evidence type="ECO:0000256" key="1">
    <source>
        <dbReference type="SAM" id="Phobius"/>
    </source>
</evidence>
<evidence type="ECO:0000313" key="3">
    <source>
        <dbReference type="EMBL" id="PAB56747.1"/>
    </source>
</evidence>
<sequence length="215" mass="24625">METILSFFILLNYLKNENMGVNLKIFFYYDKKIIHYLFPLTIIIGSSFIIIVRIENLVLTFIPMKEEIKVLFENLFGGNISLLGSLIGGVLVASIVEECLFRGIILNGFLKKYDPPKAIFYSTGIFTLFHLNPWQLIAPFTLGIILSICFYKTKSLYVCVYGHSLYNLISILYVRINKNHSFGKIVNIPLWIYLLAILLFLIGVIIGNRVLKGKI</sequence>
<evidence type="ECO:0000259" key="2">
    <source>
        <dbReference type="Pfam" id="PF02517"/>
    </source>
</evidence>
<dbReference type="InterPro" id="IPR052710">
    <property type="entry name" value="CAAX_protease"/>
</dbReference>
<comment type="caution">
    <text evidence="3">The sequence shown here is derived from an EMBL/GenBank/DDBJ whole genome shotgun (WGS) entry which is preliminary data.</text>
</comment>
<organism evidence="3 4">
    <name type="scientific">Anaeromicrobium sediminis</name>
    <dbReference type="NCBI Taxonomy" id="1478221"/>
    <lineage>
        <taxon>Bacteria</taxon>
        <taxon>Bacillati</taxon>
        <taxon>Bacillota</taxon>
        <taxon>Clostridia</taxon>
        <taxon>Peptostreptococcales</taxon>
        <taxon>Thermotaleaceae</taxon>
        <taxon>Anaeromicrobium</taxon>
    </lineage>
</organism>
<gene>
    <name evidence="3" type="ORF">CCE28_20540</name>
</gene>
<keyword evidence="1" id="KW-0472">Membrane</keyword>
<protein>
    <recommendedName>
        <fullName evidence="2">CAAX prenyl protease 2/Lysostaphin resistance protein A-like domain-containing protein</fullName>
    </recommendedName>
</protein>
<accession>A0A267MBB9</accession>
<dbReference type="GO" id="GO:0004175">
    <property type="term" value="F:endopeptidase activity"/>
    <property type="evidence" value="ECO:0007669"/>
    <property type="project" value="UniProtKB-ARBA"/>
</dbReference>
<reference evidence="3 4" key="1">
    <citation type="submission" date="2017-06" db="EMBL/GenBank/DDBJ databases">
        <title>Draft genome sequence of anaerobic fermentative bacterium Anaeromicrobium sediminis DY2726D isolated from West Pacific Ocean sediments.</title>
        <authorList>
            <person name="Zeng X."/>
        </authorList>
    </citation>
    <scope>NUCLEOTIDE SEQUENCE [LARGE SCALE GENOMIC DNA]</scope>
    <source>
        <strain evidence="3 4">DY2726D</strain>
    </source>
</reference>
<feature type="transmembrane region" description="Helical" evidence="1">
    <location>
        <begin position="188"/>
        <end position="211"/>
    </location>
</feature>
<proteinExistence type="predicted"/>
<keyword evidence="1" id="KW-0812">Transmembrane</keyword>
<dbReference type="PANTHER" id="PTHR36435:SF1">
    <property type="entry name" value="CAAX AMINO TERMINAL PROTEASE FAMILY PROTEIN"/>
    <property type="match status" value="1"/>
</dbReference>
<dbReference type="EMBL" id="NIBG01000032">
    <property type="protein sequence ID" value="PAB56747.1"/>
    <property type="molecule type" value="Genomic_DNA"/>
</dbReference>
<feature type="transmembrane region" description="Helical" evidence="1">
    <location>
        <begin position="33"/>
        <end position="54"/>
    </location>
</feature>
<name>A0A267MBB9_9FIRM</name>
<feature type="transmembrane region" description="Helical" evidence="1">
    <location>
        <begin position="158"/>
        <end position="176"/>
    </location>
</feature>